<proteinExistence type="predicted"/>
<evidence type="ECO:0000313" key="2">
    <source>
        <dbReference type="EMBL" id="KAF7732338.1"/>
    </source>
</evidence>
<reference evidence="2" key="1">
    <citation type="submission" date="2020-01" db="EMBL/GenBank/DDBJ databases">
        <title>Genome Sequencing of Three Apophysomyces-Like Fungal Strains Confirms a Novel Fungal Genus in the Mucoromycota with divergent Burkholderia-like Endosymbiotic Bacteria.</title>
        <authorList>
            <person name="Stajich J.E."/>
            <person name="Macias A.M."/>
            <person name="Carter-House D."/>
            <person name="Lovett B."/>
            <person name="Kasson L.R."/>
            <person name="Berry K."/>
            <person name="Grigoriev I."/>
            <person name="Chang Y."/>
            <person name="Spatafora J."/>
            <person name="Kasson M.T."/>
        </authorList>
    </citation>
    <scope>NUCLEOTIDE SEQUENCE</scope>
    <source>
        <strain evidence="2">NRRL A-21654</strain>
    </source>
</reference>
<feature type="compositionally biased region" description="Acidic residues" evidence="1">
    <location>
        <begin position="153"/>
        <end position="192"/>
    </location>
</feature>
<accession>A0A8H7BY16</accession>
<gene>
    <name evidence="2" type="ORF">EC973_005234</name>
</gene>
<dbReference type="Proteomes" id="UP000605846">
    <property type="component" value="Unassembled WGS sequence"/>
</dbReference>
<feature type="region of interest" description="Disordered" evidence="1">
    <location>
        <begin position="138"/>
        <end position="192"/>
    </location>
</feature>
<evidence type="ECO:0000313" key="3">
    <source>
        <dbReference type="Proteomes" id="UP000605846"/>
    </source>
</evidence>
<name>A0A8H7BY16_9FUNG</name>
<comment type="caution">
    <text evidence="2">The sequence shown here is derived from an EMBL/GenBank/DDBJ whole genome shotgun (WGS) entry which is preliminary data.</text>
</comment>
<dbReference type="OrthoDB" id="10617008at2759"/>
<dbReference type="AlphaFoldDB" id="A0A8H7BY16"/>
<protein>
    <submittedName>
        <fullName evidence="2">Uncharacterized protein</fullName>
    </submittedName>
</protein>
<dbReference type="EMBL" id="JABAYA010000003">
    <property type="protein sequence ID" value="KAF7732338.1"/>
    <property type="molecule type" value="Genomic_DNA"/>
</dbReference>
<keyword evidence="3" id="KW-1185">Reference proteome</keyword>
<organism evidence="2 3">
    <name type="scientific">Apophysomyces ossiformis</name>
    <dbReference type="NCBI Taxonomy" id="679940"/>
    <lineage>
        <taxon>Eukaryota</taxon>
        <taxon>Fungi</taxon>
        <taxon>Fungi incertae sedis</taxon>
        <taxon>Mucoromycota</taxon>
        <taxon>Mucoromycotina</taxon>
        <taxon>Mucoromycetes</taxon>
        <taxon>Mucorales</taxon>
        <taxon>Mucorineae</taxon>
        <taxon>Mucoraceae</taxon>
        <taxon>Apophysomyces</taxon>
    </lineage>
</organism>
<sequence length="192" mass="21686">MPSLDDGDMAKWYPEDGLISFGDYQRMMPAFEYISFQDYGLLPKNKSPANDGEEQSVSTQQMLEQLEKQEWQYAPPIMQDEIEKLWETGPISISSLMVSPDQRFYLDGLVGDIDDESTQTGVIQVSGSVAFDQIKQESYHSTADKEDVAMEGGNEDDIGSMDDDDRMEEDFASDRVEDDLLSSDDNDSILFN</sequence>
<evidence type="ECO:0000256" key="1">
    <source>
        <dbReference type="SAM" id="MobiDB-lite"/>
    </source>
</evidence>
<feature type="compositionally biased region" description="Basic and acidic residues" evidence="1">
    <location>
        <begin position="138"/>
        <end position="148"/>
    </location>
</feature>